<keyword evidence="11" id="KW-0804">Transcription</keyword>
<dbReference type="InterPro" id="IPR041105">
    <property type="entry name" value="TDP-43_N"/>
</dbReference>
<dbReference type="PANTHER" id="PTHR48033:SF9">
    <property type="entry name" value="TAR DNA-BINDING PROTEIN 43"/>
    <property type="match status" value="1"/>
</dbReference>
<evidence type="ECO:0000256" key="7">
    <source>
        <dbReference type="ARBA" id="ARBA00022884"/>
    </source>
</evidence>
<evidence type="ECO:0000313" key="17">
    <source>
        <dbReference type="Ensembl" id="ENSTGEP00000017993.1"/>
    </source>
</evidence>
<evidence type="ECO:0000256" key="6">
    <source>
        <dbReference type="ARBA" id="ARBA00022737"/>
    </source>
</evidence>
<keyword evidence="5" id="KW-0507">mRNA processing</keyword>
<accession>A0A8D2K260</accession>
<dbReference type="GO" id="GO:0005654">
    <property type="term" value="C:nucleoplasm"/>
    <property type="evidence" value="ECO:0007669"/>
    <property type="project" value="TreeGrafter"/>
</dbReference>
<sequence>MFEYTWVSEDENKELMEISSEYNGVVLLSTVTAQFPGARELHHKNPVSQCMKGILLVEGILHAPDADSGNLVYVVNCPKDNKRKMDELWQFFCQYKEAVDVFIPKPFRAFAFVTFADDQIAQSPCREDLIIKGLSIHISNAKPNHTIAIERSGRFGNMSGFGNSRGSSWGTMSMLASQQNQSGPPSHNQSKGNMQREPNQVFGSRNNSYSGSNSGAAIGWESASNAGSGNSFNGGFGSSMDSKSSGWEM</sequence>
<dbReference type="PANTHER" id="PTHR48033">
    <property type="entry name" value="RNA-BINDING (RRM/RBD/RNP MOTIFS) FAMILY PROTEIN"/>
    <property type="match status" value="1"/>
</dbReference>
<dbReference type="Pfam" id="PF20910">
    <property type="entry name" value="TDP-43_C"/>
    <property type="match status" value="1"/>
</dbReference>
<evidence type="ECO:0000256" key="9">
    <source>
        <dbReference type="ARBA" id="ARBA00023125"/>
    </source>
</evidence>
<evidence type="ECO:0000256" key="2">
    <source>
        <dbReference type="ARBA" id="ARBA00004173"/>
    </source>
</evidence>
<evidence type="ECO:0000256" key="11">
    <source>
        <dbReference type="ARBA" id="ARBA00023163"/>
    </source>
</evidence>
<dbReference type="Gene3D" id="3.30.70.330">
    <property type="match status" value="1"/>
</dbReference>
<dbReference type="GO" id="GO:0006397">
    <property type="term" value="P:mRNA processing"/>
    <property type="evidence" value="ECO:0007669"/>
    <property type="project" value="UniProtKB-KW"/>
</dbReference>
<name>A0A8D2K260_THEGE</name>
<keyword evidence="7 14" id="KW-0694">RNA-binding</keyword>
<dbReference type="GO" id="GO:0010468">
    <property type="term" value="P:regulation of gene expression"/>
    <property type="evidence" value="ECO:0007669"/>
    <property type="project" value="TreeGrafter"/>
</dbReference>
<evidence type="ECO:0000256" key="15">
    <source>
        <dbReference type="SAM" id="MobiDB-lite"/>
    </source>
</evidence>
<feature type="domain" description="RRM" evidence="16">
    <location>
        <begin position="70"/>
        <end position="154"/>
    </location>
</feature>
<keyword evidence="4" id="KW-0678">Repressor</keyword>
<comment type="subcellular location">
    <subcellularLocation>
        <location evidence="2">Mitochondrion</location>
    </subcellularLocation>
    <subcellularLocation>
        <location evidence="1">Nucleus</location>
    </subcellularLocation>
</comment>
<evidence type="ECO:0000256" key="4">
    <source>
        <dbReference type="ARBA" id="ARBA00022491"/>
    </source>
</evidence>
<dbReference type="GO" id="GO:0005739">
    <property type="term" value="C:mitochondrion"/>
    <property type="evidence" value="ECO:0007669"/>
    <property type="project" value="UniProtKB-SubCell"/>
</dbReference>
<keyword evidence="8" id="KW-0805">Transcription regulation</keyword>
<evidence type="ECO:0000259" key="16">
    <source>
        <dbReference type="PROSITE" id="PS50102"/>
    </source>
</evidence>
<keyword evidence="6" id="KW-0677">Repeat</keyword>
<evidence type="ECO:0000256" key="5">
    <source>
        <dbReference type="ARBA" id="ARBA00022664"/>
    </source>
</evidence>
<reference evidence="17" key="1">
    <citation type="submission" date="2018-05" db="EMBL/GenBank/DDBJ databases">
        <title>Whole genome of Theropithecus gelada.</title>
        <authorList>
            <person name="Chiou K.L."/>
            <person name="Snyder-Mackler N."/>
        </authorList>
    </citation>
    <scope>NUCLEOTIDE SEQUENCE [LARGE SCALE GENOMIC DNA]</scope>
</reference>
<dbReference type="GO" id="GO:0000785">
    <property type="term" value="C:chromatin"/>
    <property type="evidence" value="ECO:0007669"/>
    <property type="project" value="TreeGrafter"/>
</dbReference>
<protein>
    <recommendedName>
        <fullName evidence="3">TAR DNA-binding protein 43</fullName>
    </recommendedName>
</protein>
<feature type="compositionally biased region" description="Polar residues" evidence="15">
    <location>
        <begin position="240"/>
        <end position="249"/>
    </location>
</feature>
<dbReference type="InterPro" id="IPR049124">
    <property type="entry name" value="TDP-43_C"/>
</dbReference>
<dbReference type="AlphaFoldDB" id="A0A8D2K260"/>
<evidence type="ECO:0000256" key="3">
    <source>
        <dbReference type="ARBA" id="ARBA00018889"/>
    </source>
</evidence>
<dbReference type="PROSITE" id="PS50102">
    <property type="entry name" value="RRM"/>
    <property type="match status" value="1"/>
</dbReference>
<dbReference type="Proteomes" id="UP000694411">
    <property type="component" value="Chromosome 10"/>
</dbReference>
<dbReference type="CDD" id="cd19609">
    <property type="entry name" value="NTD_TDP-43"/>
    <property type="match status" value="1"/>
</dbReference>
<evidence type="ECO:0000256" key="1">
    <source>
        <dbReference type="ARBA" id="ARBA00004123"/>
    </source>
</evidence>
<keyword evidence="9" id="KW-0238">DNA-binding</keyword>
<evidence type="ECO:0000256" key="10">
    <source>
        <dbReference type="ARBA" id="ARBA00023128"/>
    </source>
</evidence>
<reference evidence="17" key="3">
    <citation type="submission" date="2025-09" db="UniProtKB">
        <authorList>
            <consortium name="Ensembl"/>
        </authorList>
    </citation>
    <scope>IDENTIFICATION</scope>
</reference>
<feature type="compositionally biased region" description="Low complexity" evidence="15">
    <location>
        <begin position="222"/>
        <end position="231"/>
    </location>
</feature>
<evidence type="ECO:0000256" key="8">
    <source>
        <dbReference type="ARBA" id="ARBA00023015"/>
    </source>
</evidence>
<organism evidence="17 18">
    <name type="scientific">Theropithecus gelada</name>
    <name type="common">Gelada baboon</name>
    <dbReference type="NCBI Taxonomy" id="9565"/>
    <lineage>
        <taxon>Eukaryota</taxon>
        <taxon>Metazoa</taxon>
        <taxon>Chordata</taxon>
        <taxon>Craniata</taxon>
        <taxon>Vertebrata</taxon>
        <taxon>Euteleostomi</taxon>
        <taxon>Mammalia</taxon>
        <taxon>Eutheria</taxon>
        <taxon>Euarchontoglires</taxon>
        <taxon>Primates</taxon>
        <taxon>Haplorrhini</taxon>
        <taxon>Catarrhini</taxon>
        <taxon>Cercopithecidae</taxon>
        <taxon>Cercopithecinae</taxon>
        <taxon>Theropithecus</taxon>
    </lineage>
</organism>
<feature type="compositionally biased region" description="Polar residues" evidence="15">
    <location>
        <begin position="175"/>
        <end position="202"/>
    </location>
</feature>
<feature type="region of interest" description="Disordered" evidence="15">
    <location>
        <begin position="175"/>
        <end position="249"/>
    </location>
</feature>
<dbReference type="GO" id="GO:0003723">
    <property type="term" value="F:RNA binding"/>
    <property type="evidence" value="ECO:0007669"/>
    <property type="project" value="UniProtKB-UniRule"/>
</dbReference>
<evidence type="ECO:0000313" key="18">
    <source>
        <dbReference type="Proteomes" id="UP000694411"/>
    </source>
</evidence>
<evidence type="ECO:0000256" key="13">
    <source>
        <dbReference type="ARBA" id="ARBA00023242"/>
    </source>
</evidence>
<dbReference type="GO" id="GO:0008380">
    <property type="term" value="P:RNA splicing"/>
    <property type="evidence" value="ECO:0007669"/>
    <property type="project" value="UniProtKB-KW"/>
</dbReference>
<evidence type="ECO:0000256" key="14">
    <source>
        <dbReference type="PROSITE-ProRule" id="PRU00176"/>
    </source>
</evidence>
<proteinExistence type="predicted"/>
<dbReference type="InterPro" id="IPR000504">
    <property type="entry name" value="RRM_dom"/>
</dbReference>
<dbReference type="InterPro" id="IPR035979">
    <property type="entry name" value="RBD_domain_sf"/>
</dbReference>
<evidence type="ECO:0000256" key="12">
    <source>
        <dbReference type="ARBA" id="ARBA00023187"/>
    </source>
</evidence>
<keyword evidence="10" id="KW-0496">Mitochondrion</keyword>
<feature type="compositionally biased region" description="Low complexity" evidence="15">
    <location>
        <begin position="203"/>
        <end position="215"/>
    </location>
</feature>
<keyword evidence="13" id="KW-0539">Nucleus</keyword>
<dbReference type="SUPFAM" id="SSF54928">
    <property type="entry name" value="RNA-binding domain, RBD"/>
    <property type="match status" value="1"/>
</dbReference>
<dbReference type="InterPro" id="IPR012677">
    <property type="entry name" value="Nucleotide-bd_a/b_plait_sf"/>
</dbReference>
<keyword evidence="18" id="KW-1185">Reference proteome</keyword>
<dbReference type="Pfam" id="PF18694">
    <property type="entry name" value="TDP-43_N"/>
    <property type="match status" value="1"/>
</dbReference>
<keyword evidence="12" id="KW-0508">mRNA splicing</keyword>
<reference evidence="17" key="2">
    <citation type="submission" date="2025-08" db="UniProtKB">
        <authorList>
            <consortium name="Ensembl"/>
        </authorList>
    </citation>
    <scope>IDENTIFICATION</scope>
</reference>
<dbReference type="GO" id="GO:0003677">
    <property type="term" value="F:DNA binding"/>
    <property type="evidence" value="ECO:0007669"/>
    <property type="project" value="UniProtKB-KW"/>
</dbReference>
<dbReference type="Ensembl" id="ENSTGET00000021469.1">
    <property type="protein sequence ID" value="ENSTGEP00000017993.1"/>
    <property type="gene ID" value="ENSTGEG00000014551.1"/>
</dbReference>